<dbReference type="Proteomes" id="UP001163823">
    <property type="component" value="Chromosome 9"/>
</dbReference>
<proteinExistence type="inferred from homology"/>
<dbReference type="PANTHER" id="PTHR11926:SF1534">
    <property type="entry name" value="GLYCOSYLTRANSFERASE"/>
    <property type="match status" value="1"/>
</dbReference>
<evidence type="ECO:0000313" key="6">
    <source>
        <dbReference type="Proteomes" id="UP001163823"/>
    </source>
</evidence>
<organism evidence="5 6">
    <name type="scientific">Quillaja saponaria</name>
    <name type="common">Soap bark tree</name>
    <dbReference type="NCBI Taxonomy" id="32244"/>
    <lineage>
        <taxon>Eukaryota</taxon>
        <taxon>Viridiplantae</taxon>
        <taxon>Streptophyta</taxon>
        <taxon>Embryophyta</taxon>
        <taxon>Tracheophyta</taxon>
        <taxon>Spermatophyta</taxon>
        <taxon>Magnoliopsida</taxon>
        <taxon>eudicotyledons</taxon>
        <taxon>Gunneridae</taxon>
        <taxon>Pentapetalae</taxon>
        <taxon>rosids</taxon>
        <taxon>fabids</taxon>
        <taxon>Fabales</taxon>
        <taxon>Quillajaceae</taxon>
        <taxon>Quillaja</taxon>
    </lineage>
</organism>
<gene>
    <name evidence="5" type="ORF">O6P43_023594</name>
</gene>
<dbReference type="AlphaFoldDB" id="A0AAD7PJQ1"/>
<accession>A0AAD7PJQ1</accession>
<evidence type="ECO:0000256" key="1">
    <source>
        <dbReference type="ARBA" id="ARBA00009995"/>
    </source>
</evidence>
<name>A0AAD7PJQ1_QUISA</name>
<keyword evidence="3" id="KW-0328">Glycosyltransferase</keyword>
<dbReference type="GO" id="GO:0080044">
    <property type="term" value="F:quercetin 7-O-glucosyltransferase activity"/>
    <property type="evidence" value="ECO:0007669"/>
    <property type="project" value="TreeGrafter"/>
</dbReference>
<evidence type="ECO:0000313" key="5">
    <source>
        <dbReference type="EMBL" id="KAJ7957270.1"/>
    </source>
</evidence>
<dbReference type="Pfam" id="PF00201">
    <property type="entry name" value="UDPGT"/>
    <property type="match status" value="1"/>
</dbReference>
<evidence type="ECO:0000256" key="2">
    <source>
        <dbReference type="ARBA" id="ARBA00022679"/>
    </source>
</evidence>
<protein>
    <recommendedName>
        <fullName evidence="4">Glycosyltransferase</fullName>
        <ecNumber evidence="4">2.4.1.-</ecNumber>
    </recommendedName>
</protein>
<keyword evidence="6" id="KW-1185">Reference proteome</keyword>
<evidence type="ECO:0000256" key="4">
    <source>
        <dbReference type="RuleBase" id="RU362057"/>
    </source>
</evidence>
<dbReference type="Gene3D" id="3.40.50.2000">
    <property type="entry name" value="Glycogen Phosphorylase B"/>
    <property type="match status" value="2"/>
</dbReference>
<dbReference type="InterPro" id="IPR035595">
    <property type="entry name" value="UDP_glycos_trans_CS"/>
</dbReference>
<dbReference type="CDD" id="cd03784">
    <property type="entry name" value="GT1_Gtf-like"/>
    <property type="match status" value="1"/>
</dbReference>
<dbReference type="FunFam" id="3.40.50.2000:FF:000019">
    <property type="entry name" value="Glycosyltransferase"/>
    <property type="match status" value="1"/>
</dbReference>
<comment type="caution">
    <text evidence="5">The sequence shown here is derived from an EMBL/GenBank/DDBJ whole genome shotgun (WGS) entry which is preliminary data.</text>
</comment>
<dbReference type="GO" id="GO:0080043">
    <property type="term" value="F:quercetin 3-O-glucosyltransferase activity"/>
    <property type="evidence" value="ECO:0007669"/>
    <property type="project" value="TreeGrafter"/>
</dbReference>
<keyword evidence="2 3" id="KW-0808">Transferase</keyword>
<comment type="similarity">
    <text evidence="1 3">Belongs to the UDP-glycosyltransferase family.</text>
</comment>
<evidence type="ECO:0000256" key="3">
    <source>
        <dbReference type="RuleBase" id="RU003718"/>
    </source>
</evidence>
<dbReference type="EMBL" id="JARAOO010000009">
    <property type="protein sequence ID" value="KAJ7957270.1"/>
    <property type="molecule type" value="Genomic_DNA"/>
</dbReference>
<dbReference type="PANTHER" id="PTHR11926">
    <property type="entry name" value="GLUCOSYL/GLUCURONOSYL TRANSFERASES"/>
    <property type="match status" value="1"/>
</dbReference>
<reference evidence="5" key="1">
    <citation type="journal article" date="2023" name="Science">
        <title>Elucidation of the pathway for biosynthesis of saponin adjuvants from the soapbark tree.</title>
        <authorList>
            <person name="Reed J."/>
            <person name="Orme A."/>
            <person name="El-Demerdash A."/>
            <person name="Owen C."/>
            <person name="Martin L.B.B."/>
            <person name="Misra R.C."/>
            <person name="Kikuchi S."/>
            <person name="Rejzek M."/>
            <person name="Martin A.C."/>
            <person name="Harkess A."/>
            <person name="Leebens-Mack J."/>
            <person name="Louveau T."/>
            <person name="Stephenson M.J."/>
            <person name="Osbourn A."/>
        </authorList>
    </citation>
    <scope>NUCLEOTIDE SEQUENCE</scope>
    <source>
        <strain evidence="5">S10</strain>
    </source>
</reference>
<dbReference type="PROSITE" id="PS00375">
    <property type="entry name" value="UDPGT"/>
    <property type="match status" value="1"/>
</dbReference>
<dbReference type="SUPFAM" id="SSF53756">
    <property type="entry name" value="UDP-Glycosyltransferase/glycogen phosphorylase"/>
    <property type="match status" value="1"/>
</dbReference>
<dbReference type="InterPro" id="IPR002213">
    <property type="entry name" value="UDP_glucos_trans"/>
</dbReference>
<sequence>MKNHHFLLISCPAQGHINPCLQLSKCLIQSGGHVTFATTVHGLGQIKSLPSLPGLSFASFSDGFDNGTKLTDDPNHVMSQMKRVSSQSLTNLILSLSSKQHNKPITFLIYSILLPWAAAVARDLSIPSAFLCIQSATAFAIYNHYFNREQGVYHKYKNDPPSFIKLQGLPPFSSKELPSFLLPDSPHVSILPTFLEHIQTLEDDPNPCVLLNTYDVLEKEAIAAVSFMNPISIGPLIDPCPFLDEKDQSNESFSCDLFEASPNKDYLQWLDSKPNSSVVYVSFGSMVVLQAKQIIEVLLGLLNSGRPFMWPIHSSKYRGEEDEDKIAMKEIIEGVEQEKGLIIPYWCSQVEVLCHRSVGCFVAHCGWNSTVESLAAGVPVVGCPQFSDQTTNAKMVEEVWGNGVRAKGNEDGIIVKEEIKRCVDEVMSDGEKGEDIRRNATKWKGLVKEALKEGGSSSQHLKLFMERLM</sequence>
<dbReference type="EC" id="2.4.1.-" evidence="4"/>